<feature type="region of interest" description="Disordered" evidence="2">
    <location>
        <begin position="54"/>
        <end position="74"/>
    </location>
</feature>
<accession>A0A2T5B5Y1</accession>
<dbReference type="AlphaFoldDB" id="A0A2T5B5Y1"/>
<gene>
    <name evidence="3" type="ORF">C7449_105300</name>
</gene>
<name>A0A2T5B5Y1_MYCDI</name>
<reference evidence="3 4" key="1">
    <citation type="submission" date="2018-04" db="EMBL/GenBank/DDBJ databases">
        <title>Genomic Encyclopedia of Type Strains, Phase IV (KMG-IV): sequencing the most valuable type-strain genomes for metagenomic binning, comparative biology and taxonomic classification.</title>
        <authorList>
            <person name="Goeker M."/>
        </authorList>
    </citation>
    <scope>NUCLEOTIDE SEQUENCE [LARGE SCALE GENOMIC DNA]</scope>
    <source>
        <strain evidence="3 4">DSM 7138</strain>
    </source>
</reference>
<evidence type="ECO:0000313" key="3">
    <source>
        <dbReference type="EMBL" id="PTM94399.1"/>
    </source>
</evidence>
<evidence type="ECO:0000256" key="1">
    <source>
        <dbReference type="SAM" id="Coils"/>
    </source>
</evidence>
<evidence type="ECO:0000256" key="2">
    <source>
        <dbReference type="SAM" id="MobiDB-lite"/>
    </source>
</evidence>
<keyword evidence="1" id="KW-0175">Coiled coil</keyword>
<protein>
    <submittedName>
        <fullName evidence="3">Uncharacterized protein DUF4164</fullName>
    </submittedName>
</protein>
<keyword evidence="4" id="KW-1185">Reference proteome</keyword>
<dbReference type="InterPro" id="IPR025310">
    <property type="entry name" value="DUF4164"/>
</dbReference>
<comment type="caution">
    <text evidence="3">The sequence shown here is derived from an EMBL/GenBank/DDBJ whole genome shotgun (WGS) entry which is preliminary data.</text>
</comment>
<proteinExistence type="predicted"/>
<evidence type="ECO:0000313" key="4">
    <source>
        <dbReference type="Proteomes" id="UP000241247"/>
    </source>
</evidence>
<sequence length="160" mass="17402">MRGDSPACLRLCNSGAGGVLLRCSNTIHSAAPGDAAPRLTLAAAVEYCQALETDGGHGDSPVGRDAGEGAMAAGETVRTAIEELRKALTSLDNALETRFERERAHVEIESEVRRVNTDRSRLAQELDQSEFRANRLEEVNREVSRRLVTAMETIRAVLDR</sequence>
<dbReference type="Proteomes" id="UP000241247">
    <property type="component" value="Unassembled WGS sequence"/>
</dbReference>
<feature type="coiled-coil region" evidence="1">
    <location>
        <begin position="119"/>
        <end position="146"/>
    </location>
</feature>
<organism evidence="3 4">
    <name type="scientific">Mycoplana dimorpha</name>
    <dbReference type="NCBI Taxonomy" id="28320"/>
    <lineage>
        <taxon>Bacteria</taxon>
        <taxon>Pseudomonadati</taxon>
        <taxon>Pseudomonadota</taxon>
        <taxon>Alphaproteobacteria</taxon>
        <taxon>Hyphomicrobiales</taxon>
        <taxon>Rhizobiaceae</taxon>
        <taxon>Mycoplana</taxon>
    </lineage>
</organism>
<dbReference type="EMBL" id="PZZZ01000005">
    <property type="protein sequence ID" value="PTM94399.1"/>
    <property type="molecule type" value="Genomic_DNA"/>
</dbReference>
<dbReference type="Pfam" id="PF13747">
    <property type="entry name" value="DUF4164"/>
    <property type="match status" value="1"/>
</dbReference>